<reference evidence="11 12" key="1">
    <citation type="submission" date="2023-09" db="EMBL/GenBank/DDBJ databases">
        <authorList>
            <person name="Rey-Velasco X."/>
        </authorList>
    </citation>
    <scope>NUCLEOTIDE SEQUENCE [LARGE SCALE GENOMIC DNA]</scope>
    <source>
        <strain evidence="11 12">F363</strain>
    </source>
</reference>
<evidence type="ECO:0000256" key="3">
    <source>
        <dbReference type="ARBA" id="ARBA00022448"/>
    </source>
</evidence>
<proteinExistence type="inferred from homology"/>
<evidence type="ECO:0000256" key="8">
    <source>
        <dbReference type="ARBA" id="ARBA00023136"/>
    </source>
</evidence>
<feature type="transmembrane region" description="Helical" evidence="9">
    <location>
        <begin position="206"/>
        <end position="224"/>
    </location>
</feature>
<feature type="transmembrane region" description="Helical" evidence="9">
    <location>
        <begin position="53"/>
        <end position="74"/>
    </location>
</feature>
<dbReference type="RefSeq" id="WP_311534715.1">
    <property type="nucleotide sequence ID" value="NZ_JAVRHQ010000010.1"/>
</dbReference>
<keyword evidence="5" id="KW-0997">Cell inner membrane</keyword>
<gene>
    <name evidence="11" type="ORF">RM553_09660</name>
</gene>
<evidence type="ECO:0000256" key="9">
    <source>
        <dbReference type="RuleBase" id="RU361157"/>
    </source>
</evidence>
<evidence type="ECO:0000256" key="5">
    <source>
        <dbReference type="ARBA" id="ARBA00022519"/>
    </source>
</evidence>
<sequence>MNQKPNSSGIKHWEWEIKPETSWWDIGLVELYSYKDLMLQLARKDFLALYQQTLLGPFWALLQPLLTVITYVLVFNKIIGIPTDGVPPLLFNMVGITLWTLFSEVFLQISKTFSQNAEIFSKVYFPRIIVALSTLWLQLLLFGIQLLLLFALYLLFLFKGQVEFNAGRLFLIFPVIANTAGIGFGGGLIFSVLTAKYRDLMALIQLIIRLLMFVCPVFYSLAMVPENVRWLVNLNPLSSLFEYFRFAFLGVGSLNGFLLLYSAGFMLMIVFFGILLFNKMSDKLMDVL</sequence>
<protein>
    <recommendedName>
        <fullName evidence="9">Transport permease protein</fullName>
    </recommendedName>
</protein>
<dbReference type="EMBL" id="JAVRHQ010000010">
    <property type="protein sequence ID" value="MDT0643092.1"/>
    <property type="molecule type" value="Genomic_DNA"/>
</dbReference>
<feature type="transmembrane region" description="Helical" evidence="9">
    <location>
        <begin position="170"/>
        <end position="194"/>
    </location>
</feature>
<dbReference type="PANTHER" id="PTHR30413:SF8">
    <property type="entry name" value="TRANSPORT PERMEASE PROTEIN"/>
    <property type="match status" value="1"/>
</dbReference>
<keyword evidence="6 9" id="KW-0812">Transmembrane</keyword>
<comment type="caution">
    <text evidence="11">The sequence shown here is derived from an EMBL/GenBank/DDBJ whole genome shotgun (WGS) entry which is preliminary data.</text>
</comment>
<accession>A0ABU3CA57</accession>
<feature type="domain" description="ABC transmembrane type-2" evidence="10">
    <location>
        <begin position="55"/>
        <end position="280"/>
    </location>
</feature>
<evidence type="ECO:0000256" key="4">
    <source>
        <dbReference type="ARBA" id="ARBA00022475"/>
    </source>
</evidence>
<evidence type="ECO:0000256" key="1">
    <source>
        <dbReference type="ARBA" id="ARBA00004429"/>
    </source>
</evidence>
<keyword evidence="12" id="KW-1185">Reference proteome</keyword>
<dbReference type="InterPro" id="IPR047817">
    <property type="entry name" value="ABC2_TM_bact-type"/>
</dbReference>
<comment type="subcellular location">
    <subcellularLocation>
        <location evidence="1">Cell inner membrane</location>
        <topology evidence="1">Multi-pass membrane protein</topology>
    </subcellularLocation>
    <subcellularLocation>
        <location evidence="9">Cell membrane</location>
        <topology evidence="9">Multi-pass membrane protein</topology>
    </subcellularLocation>
</comment>
<feature type="transmembrane region" description="Helical" evidence="9">
    <location>
        <begin position="244"/>
        <end position="277"/>
    </location>
</feature>
<feature type="transmembrane region" description="Helical" evidence="9">
    <location>
        <begin position="86"/>
        <end position="107"/>
    </location>
</feature>
<evidence type="ECO:0000256" key="7">
    <source>
        <dbReference type="ARBA" id="ARBA00022989"/>
    </source>
</evidence>
<evidence type="ECO:0000256" key="2">
    <source>
        <dbReference type="ARBA" id="ARBA00007783"/>
    </source>
</evidence>
<evidence type="ECO:0000259" key="10">
    <source>
        <dbReference type="PROSITE" id="PS51012"/>
    </source>
</evidence>
<evidence type="ECO:0000256" key="6">
    <source>
        <dbReference type="ARBA" id="ARBA00022692"/>
    </source>
</evidence>
<feature type="transmembrane region" description="Helical" evidence="9">
    <location>
        <begin position="128"/>
        <end position="158"/>
    </location>
</feature>
<name>A0ABU3CA57_9FLAO</name>
<keyword evidence="8 9" id="KW-0472">Membrane</keyword>
<dbReference type="PROSITE" id="PS51012">
    <property type="entry name" value="ABC_TM2"/>
    <property type="match status" value="1"/>
</dbReference>
<dbReference type="InterPro" id="IPR013525">
    <property type="entry name" value="ABC2_TM"/>
</dbReference>
<keyword evidence="7 9" id="KW-1133">Transmembrane helix</keyword>
<evidence type="ECO:0000313" key="12">
    <source>
        <dbReference type="Proteomes" id="UP001262889"/>
    </source>
</evidence>
<dbReference type="Pfam" id="PF01061">
    <property type="entry name" value="ABC2_membrane"/>
    <property type="match status" value="1"/>
</dbReference>
<keyword evidence="4 9" id="KW-1003">Cell membrane</keyword>
<dbReference type="PANTHER" id="PTHR30413">
    <property type="entry name" value="INNER MEMBRANE TRANSPORT PERMEASE"/>
    <property type="match status" value="1"/>
</dbReference>
<comment type="similarity">
    <text evidence="2 9">Belongs to the ABC-2 integral membrane protein family.</text>
</comment>
<keyword evidence="3 9" id="KW-0813">Transport</keyword>
<organism evidence="11 12">
    <name type="scientific">Autumnicola tepida</name>
    <dbReference type="NCBI Taxonomy" id="3075595"/>
    <lineage>
        <taxon>Bacteria</taxon>
        <taxon>Pseudomonadati</taxon>
        <taxon>Bacteroidota</taxon>
        <taxon>Flavobacteriia</taxon>
        <taxon>Flavobacteriales</taxon>
        <taxon>Flavobacteriaceae</taxon>
        <taxon>Autumnicola</taxon>
    </lineage>
</organism>
<evidence type="ECO:0000313" key="11">
    <source>
        <dbReference type="EMBL" id="MDT0643092.1"/>
    </source>
</evidence>
<dbReference type="Proteomes" id="UP001262889">
    <property type="component" value="Unassembled WGS sequence"/>
</dbReference>